<dbReference type="EMBL" id="NTKD01000003">
    <property type="protein sequence ID" value="PDH41713.1"/>
    <property type="molecule type" value="Genomic_DNA"/>
</dbReference>
<gene>
    <name evidence="1" type="ORF">CNE99_01430</name>
</gene>
<evidence type="ECO:0000313" key="2">
    <source>
        <dbReference type="Proteomes" id="UP000219327"/>
    </source>
</evidence>
<organism evidence="1 2">
    <name type="scientific">OM182 bacterium MED-G24</name>
    <dbReference type="NCBI Taxonomy" id="1986255"/>
    <lineage>
        <taxon>Bacteria</taxon>
        <taxon>Pseudomonadati</taxon>
        <taxon>Pseudomonadota</taxon>
        <taxon>Gammaproteobacteria</taxon>
        <taxon>OMG group</taxon>
        <taxon>OM182 clade</taxon>
    </lineage>
</organism>
<dbReference type="AlphaFoldDB" id="A0A2A5WZL3"/>
<proteinExistence type="predicted"/>
<evidence type="ECO:0000313" key="1">
    <source>
        <dbReference type="EMBL" id="PDH41713.1"/>
    </source>
</evidence>
<comment type="caution">
    <text evidence="1">The sequence shown here is derived from an EMBL/GenBank/DDBJ whole genome shotgun (WGS) entry which is preliminary data.</text>
</comment>
<accession>A0A2A5WZL3</accession>
<reference evidence="1 2" key="1">
    <citation type="submission" date="2017-08" db="EMBL/GenBank/DDBJ databases">
        <title>Fine stratification of microbial communities through a metagenomic profile of the photic zone.</title>
        <authorList>
            <person name="Haro-Moreno J.M."/>
            <person name="Lopez-Perez M."/>
            <person name="De La Torre J."/>
            <person name="Picazo A."/>
            <person name="Camacho A."/>
            <person name="Rodriguez-Valera F."/>
        </authorList>
    </citation>
    <scope>NUCLEOTIDE SEQUENCE [LARGE SCALE GENOMIC DNA]</scope>
    <source>
        <strain evidence="1">MED-G24</strain>
    </source>
</reference>
<dbReference type="Gene3D" id="2.40.160.170">
    <property type="match status" value="1"/>
</dbReference>
<dbReference type="Proteomes" id="UP000219327">
    <property type="component" value="Unassembled WGS sequence"/>
</dbReference>
<name>A0A2A5WZL3_9GAMM</name>
<evidence type="ECO:0008006" key="3">
    <source>
        <dbReference type="Google" id="ProtNLM"/>
    </source>
</evidence>
<sequence>MKSGSFRSIVMGSLIIAGLSFPAMSMGADKEGAGLGIGLRYSTLGGGVEIGKSLGKHFGVRLGLNSFSENATEEIDGIQYDAVLDLSSTSLMLDWYPFAGSIHFTAGYVNSDNELIGRATPTGSVDIGGEVVVPVTAGDLVLDGNIQIGSGLFFGLGFGNVPRKGFGLVLEAGVIQSGAPDITLAVSGDPGLIAAIDQGDIDAEVAAMQDDLEEFDLFPVIALGFSYGF</sequence>
<protein>
    <recommendedName>
        <fullName evidence="3">Outer membrane protein beta-barrel domain-containing protein</fullName>
    </recommendedName>
</protein>